<evidence type="ECO:0000313" key="1">
    <source>
        <dbReference type="EMBL" id="TKR69549.1"/>
    </source>
</evidence>
<comment type="caution">
    <text evidence="1">The sequence shown here is derived from an EMBL/GenBank/DDBJ whole genome shotgun (WGS) entry which is preliminary data.</text>
</comment>
<sequence>MKSSHKVSGKGAKKRPNITITSQINNYNCANEVEYKELIQCGKCSVNCLERLEDPALLEREETDRPTRAHQKSFFNLCSTHLKRK</sequence>
<accession>A0A4U5MJH7</accession>
<protein>
    <submittedName>
        <fullName evidence="1">Uncharacterized protein</fullName>
    </submittedName>
</protein>
<gene>
    <name evidence="1" type="ORF">L596_021693</name>
</gene>
<evidence type="ECO:0000313" key="2">
    <source>
        <dbReference type="Proteomes" id="UP000298663"/>
    </source>
</evidence>
<organism evidence="1 2">
    <name type="scientific">Steinernema carpocapsae</name>
    <name type="common">Entomopathogenic nematode</name>
    <dbReference type="NCBI Taxonomy" id="34508"/>
    <lineage>
        <taxon>Eukaryota</taxon>
        <taxon>Metazoa</taxon>
        <taxon>Ecdysozoa</taxon>
        <taxon>Nematoda</taxon>
        <taxon>Chromadorea</taxon>
        <taxon>Rhabditida</taxon>
        <taxon>Tylenchina</taxon>
        <taxon>Panagrolaimomorpha</taxon>
        <taxon>Strongyloidoidea</taxon>
        <taxon>Steinernematidae</taxon>
        <taxon>Steinernema</taxon>
    </lineage>
</organism>
<dbReference type="AlphaFoldDB" id="A0A4U5MJH7"/>
<dbReference type="Proteomes" id="UP000298663">
    <property type="component" value="Unassembled WGS sequence"/>
</dbReference>
<reference evidence="1 2" key="2">
    <citation type="journal article" date="2019" name="G3 (Bethesda)">
        <title>Hybrid Assembly of the Genome of the Entomopathogenic Nematode Steinernema carpocapsae Identifies the X-Chromosome.</title>
        <authorList>
            <person name="Serra L."/>
            <person name="Macchietto M."/>
            <person name="Macias-Munoz A."/>
            <person name="McGill C.J."/>
            <person name="Rodriguez I.M."/>
            <person name="Rodriguez B."/>
            <person name="Murad R."/>
            <person name="Mortazavi A."/>
        </authorList>
    </citation>
    <scope>NUCLEOTIDE SEQUENCE [LARGE SCALE GENOMIC DNA]</scope>
    <source>
        <strain evidence="1 2">ALL</strain>
    </source>
</reference>
<keyword evidence="2" id="KW-1185">Reference proteome</keyword>
<proteinExistence type="predicted"/>
<reference evidence="1 2" key="1">
    <citation type="journal article" date="2015" name="Genome Biol.">
        <title>Comparative genomics of Steinernema reveals deeply conserved gene regulatory networks.</title>
        <authorList>
            <person name="Dillman A.R."/>
            <person name="Macchietto M."/>
            <person name="Porter C.F."/>
            <person name="Rogers A."/>
            <person name="Williams B."/>
            <person name="Antoshechkin I."/>
            <person name="Lee M.M."/>
            <person name="Goodwin Z."/>
            <person name="Lu X."/>
            <person name="Lewis E.E."/>
            <person name="Goodrich-Blair H."/>
            <person name="Stock S.P."/>
            <person name="Adams B.J."/>
            <person name="Sternberg P.W."/>
            <person name="Mortazavi A."/>
        </authorList>
    </citation>
    <scope>NUCLEOTIDE SEQUENCE [LARGE SCALE GENOMIC DNA]</scope>
    <source>
        <strain evidence="1 2">ALL</strain>
    </source>
</reference>
<dbReference type="EMBL" id="AZBU02000007">
    <property type="protein sequence ID" value="TKR69549.1"/>
    <property type="molecule type" value="Genomic_DNA"/>
</dbReference>
<name>A0A4U5MJH7_STECR</name>